<gene>
    <name evidence="4" type="ORF">HLB09_16990</name>
</gene>
<keyword evidence="5" id="KW-1185">Reference proteome</keyword>
<organism evidence="4 5">
    <name type="scientific">Pseudokineococcus marinus</name>
    <dbReference type="NCBI Taxonomy" id="351215"/>
    <lineage>
        <taxon>Bacteria</taxon>
        <taxon>Bacillati</taxon>
        <taxon>Actinomycetota</taxon>
        <taxon>Actinomycetes</taxon>
        <taxon>Kineosporiales</taxon>
        <taxon>Kineosporiaceae</taxon>
        <taxon>Pseudokineococcus</taxon>
    </lineage>
</organism>
<dbReference type="PANTHER" id="PTHR30204:SF97">
    <property type="entry name" value="MERR FAMILY REGULATORY PROTEIN"/>
    <property type="match status" value="1"/>
</dbReference>
<feature type="domain" description="HTH merR-type" evidence="3">
    <location>
        <begin position="154"/>
        <end position="223"/>
    </location>
</feature>
<proteinExistence type="predicted"/>
<dbReference type="SMART" id="SM00422">
    <property type="entry name" value="HTH_MERR"/>
    <property type="match status" value="1"/>
</dbReference>
<dbReference type="GO" id="GO:0003700">
    <property type="term" value="F:DNA-binding transcription factor activity"/>
    <property type="evidence" value="ECO:0007669"/>
    <property type="project" value="InterPro"/>
</dbReference>
<dbReference type="Gene3D" id="1.10.1660.10">
    <property type="match status" value="1"/>
</dbReference>
<dbReference type="InterPro" id="IPR009061">
    <property type="entry name" value="DNA-bd_dom_put_sf"/>
</dbReference>
<dbReference type="PANTHER" id="PTHR30204">
    <property type="entry name" value="REDOX-CYCLING DRUG-SENSING TRANSCRIPTIONAL ACTIVATOR SOXR"/>
    <property type="match status" value="1"/>
</dbReference>
<dbReference type="InterPro" id="IPR000551">
    <property type="entry name" value="MerR-type_HTH_dom"/>
</dbReference>
<evidence type="ECO:0000259" key="3">
    <source>
        <dbReference type="PROSITE" id="PS50937"/>
    </source>
</evidence>
<dbReference type="SUPFAM" id="SSF46955">
    <property type="entry name" value="Putative DNA-binding domain"/>
    <property type="match status" value="1"/>
</dbReference>
<comment type="caution">
    <text evidence="4">The sequence shown here is derived from an EMBL/GenBank/DDBJ whole genome shotgun (WGS) entry which is preliminary data.</text>
</comment>
<evidence type="ECO:0000256" key="2">
    <source>
        <dbReference type="SAM" id="MobiDB-lite"/>
    </source>
</evidence>
<dbReference type="EMBL" id="JABEMA010000493">
    <property type="protein sequence ID" value="NNH24753.1"/>
    <property type="molecule type" value="Genomic_DNA"/>
</dbReference>
<feature type="compositionally biased region" description="Basic residues" evidence="2">
    <location>
        <begin position="62"/>
        <end position="72"/>
    </location>
</feature>
<feature type="compositionally biased region" description="Low complexity" evidence="2">
    <location>
        <begin position="237"/>
        <end position="253"/>
    </location>
</feature>
<dbReference type="AlphaFoldDB" id="A0A849BTG1"/>
<feature type="region of interest" description="Disordered" evidence="2">
    <location>
        <begin position="223"/>
        <end position="287"/>
    </location>
</feature>
<protein>
    <submittedName>
        <fullName evidence="4">MerR family transcriptional regulator</fullName>
    </submittedName>
</protein>
<sequence>MGAPGVSCPRGGCRGGSVLGRPWRDVDGVDATTDPEVVQGPVHGARELFTGRPAVVQERAARARRLARRGARRQSERVPSHAPVPARDRRAPGDDGAGGGGAPAPTRREGVQAVPARDDDGPVDRSPGRDEQGDPGADAGAEPAADPGAVAAPTLKVAAVARRLGVAPATLRTWARRYDLGPSAHTAGAHRQYSLEDLERLMVMRRMTLEGYSPAEAARVAVQSARATSAAPSVHDPSSSTPSQAPSPTAAQAGPPPAAEVPAHAASTPPARGRGEAPAPRGATPSVRSLARAAMALQAGECQRLLEAHMAVGGVVEAWTGLVRPVLEALSDRVGAVAPGRSPVALLEAALLAALRAAVEAEPPGGPAVLVLRPCA</sequence>
<keyword evidence="1" id="KW-0238">DNA-binding</keyword>
<feature type="region of interest" description="Disordered" evidence="2">
    <location>
        <begin position="60"/>
        <end position="147"/>
    </location>
</feature>
<dbReference type="Pfam" id="PF13411">
    <property type="entry name" value="MerR_1"/>
    <property type="match status" value="1"/>
</dbReference>
<dbReference type="CDD" id="cd01104">
    <property type="entry name" value="HTH_MlrA-CarA"/>
    <property type="match status" value="1"/>
</dbReference>
<feature type="region of interest" description="Disordered" evidence="2">
    <location>
        <begin position="1"/>
        <end position="44"/>
    </location>
</feature>
<name>A0A849BTG1_9ACTN</name>
<feature type="compositionally biased region" description="Low complexity" evidence="2">
    <location>
        <begin position="134"/>
        <end position="147"/>
    </location>
</feature>
<evidence type="ECO:0000313" key="5">
    <source>
        <dbReference type="Proteomes" id="UP000555552"/>
    </source>
</evidence>
<feature type="compositionally biased region" description="Basic and acidic residues" evidence="2">
    <location>
        <begin position="106"/>
        <end position="132"/>
    </location>
</feature>
<reference evidence="4 5" key="1">
    <citation type="submission" date="2020-05" db="EMBL/GenBank/DDBJ databases">
        <title>MicrobeNet Type strains.</title>
        <authorList>
            <person name="Nicholson A.C."/>
        </authorList>
    </citation>
    <scope>NUCLEOTIDE SEQUENCE [LARGE SCALE GENOMIC DNA]</scope>
    <source>
        <strain evidence="4 5">JCM 14547</strain>
    </source>
</reference>
<feature type="non-terminal residue" evidence="4">
    <location>
        <position position="376"/>
    </location>
</feature>
<dbReference type="GO" id="GO:0003677">
    <property type="term" value="F:DNA binding"/>
    <property type="evidence" value="ECO:0007669"/>
    <property type="project" value="UniProtKB-KW"/>
</dbReference>
<dbReference type="PROSITE" id="PS50937">
    <property type="entry name" value="HTH_MERR_2"/>
    <property type="match status" value="1"/>
</dbReference>
<feature type="compositionally biased region" description="Low complexity" evidence="2">
    <location>
        <begin position="260"/>
        <end position="283"/>
    </location>
</feature>
<evidence type="ECO:0000256" key="1">
    <source>
        <dbReference type="ARBA" id="ARBA00023125"/>
    </source>
</evidence>
<dbReference type="InterPro" id="IPR047057">
    <property type="entry name" value="MerR_fam"/>
</dbReference>
<evidence type="ECO:0000313" key="4">
    <source>
        <dbReference type="EMBL" id="NNH24753.1"/>
    </source>
</evidence>
<dbReference type="Proteomes" id="UP000555552">
    <property type="component" value="Unassembled WGS sequence"/>
</dbReference>
<accession>A0A849BTG1</accession>